<dbReference type="SMART" id="SM00355">
    <property type="entry name" value="ZnF_C2H2"/>
    <property type="match status" value="2"/>
</dbReference>
<sequence length="912" mass="102570">MNKQNAMNLAWKSPSLTRYVDLKGWHGEDYGPVTWEELSSLRRNSVILFNSELYPNKISEWTLRTDPSREIKYYICVLCRRLQDKGRREVPPVHFGTAARIVVRDGRFLVHPDYPTTPHICGFEENPMSDRAAVLARRAMIRARTEISEDGMTPEEKIDEILSRFRSDPKYAGLSLEDLSRIETLVRDRSNCHTFGASTVARSLLASRRKLISENSAPRKIYECPIVGCSFVTCVTAMIDVHISEKHKAADGEAEPPSVSQGIFDDCNEFGFVRFDHDPGTQSRSALILFKSRRYPNKISQWAQNGTKGDASTRYTCVLCRRLKEKNRRSNPPVECGPPAAIVVRSGRFMVDPDYPNPPHICDFANNHLADQNEVIRRRSSAAKNADVKARHKVKKKVMGGGMFFVSKDTDENSEDSFRARDESNPANRDSSSSCCFNIDDHELLDDDSIYPITEVESVRSNTRRVPLKRSVAEPAIGKLRSGYQCSIVGCSFVTNDIKQLEAHFCDHESLDVGDSAHQMHEVIPTSSGETENGTESLEASSSPNEDESYSSMQALSSVGLEDQSVPTHSDNSGEIDYGPVVYEAISNHNRNSIILFNSIRFPGRVSEWIEKWPHRNNDVKSYICVLCRKVKDHGDQMKPSRKYPPSARITVKQGRFLVHPDYPLTSHICDFETNPLSLGESVLKRRPYLRERRNADDGEKLSMIRNENANEGVVKRTEEENVEFIECNVETLAVEDIGENVVIDARGIVPGDYGQLTRSLNDESGQERLSADSSGQFEPPQKRARLLHQQGRHLQLQNGFAVEESAYFDGHLNLDDDGRTIEELQADLRDLLKKLNGAIPLLSRVQLRHTMRTLMDVMHPEEDAVLLQPVVEGCESASSQGRAQEEKIGATGSAGRESGKVDMEQPEQPSE</sequence>
<organism evidence="3 4">
    <name type="scientific">Ascaris lumbricoides</name>
    <name type="common">Giant roundworm</name>
    <dbReference type="NCBI Taxonomy" id="6252"/>
    <lineage>
        <taxon>Eukaryota</taxon>
        <taxon>Metazoa</taxon>
        <taxon>Ecdysozoa</taxon>
        <taxon>Nematoda</taxon>
        <taxon>Chromadorea</taxon>
        <taxon>Rhabditida</taxon>
        <taxon>Spirurina</taxon>
        <taxon>Ascaridomorpha</taxon>
        <taxon>Ascaridoidea</taxon>
        <taxon>Ascarididae</taxon>
        <taxon>Ascaris</taxon>
    </lineage>
</organism>
<keyword evidence="3" id="KW-1185">Reference proteome</keyword>
<feature type="domain" description="C2H2-type" evidence="2">
    <location>
        <begin position="222"/>
        <end position="247"/>
    </location>
</feature>
<feature type="region of interest" description="Disordered" evidence="1">
    <location>
        <begin position="414"/>
        <end position="434"/>
    </location>
</feature>
<name>A0A9J2PYU6_ASCLU</name>
<feature type="domain" description="C2H2-type" evidence="2">
    <location>
        <begin position="484"/>
        <end position="508"/>
    </location>
</feature>
<dbReference type="InterPro" id="IPR013087">
    <property type="entry name" value="Znf_C2H2_type"/>
</dbReference>
<evidence type="ECO:0000313" key="3">
    <source>
        <dbReference type="Proteomes" id="UP000036681"/>
    </source>
</evidence>
<dbReference type="WBParaSite" id="ALUE_0001480601-mRNA-1">
    <property type="protein sequence ID" value="ALUE_0001480601-mRNA-1"/>
    <property type="gene ID" value="ALUE_0001480601"/>
</dbReference>
<reference evidence="4" key="1">
    <citation type="submission" date="2023-03" db="UniProtKB">
        <authorList>
            <consortium name="WormBaseParasite"/>
        </authorList>
    </citation>
    <scope>IDENTIFICATION</scope>
</reference>
<evidence type="ECO:0000259" key="2">
    <source>
        <dbReference type="SMART" id="SM00355"/>
    </source>
</evidence>
<dbReference type="AlphaFoldDB" id="A0A9J2PYU6"/>
<feature type="compositionally biased region" description="Polar residues" evidence="1">
    <location>
        <begin position="425"/>
        <end position="434"/>
    </location>
</feature>
<feature type="region of interest" description="Disordered" evidence="1">
    <location>
        <begin position="875"/>
        <end position="912"/>
    </location>
</feature>
<protein>
    <submittedName>
        <fullName evidence="4">C2H2-type domain-containing protein</fullName>
    </submittedName>
</protein>
<evidence type="ECO:0000256" key="1">
    <source>
        <dbReference type="SAM" id="MobiDB-lite"/>
    </source>
</evidence>
<feature type="region of interest" description="Disordered" evidence="1">
    <location>
        <begin position="525"/>
        <end position="574"/>
    </location>
</feature>
<accession>A0A9J2PYU6</accession>
<evidence type="ECO:0000313" key="4">
    <source>
        <dbReference type="WBParaSite" id="ALUE_0001480601-mRNA-1"/>
    </source>
</evidence>
<feature type="compositionally biased region" description="Polar residues" evidence="1">
    <location>
        <begin position="525"/>
        <end position="540"/>
    </location>
</feature>
<proteinExistence type="predicted"/>
<dbReference type="Proteomes" id="UP000036681">
    <property type="component" value="Unplaced"/>
</dbReference>
<feature type="compositionally biased region" description="Basic and acidic residues" evidence="1">
    <location>
        <begin position="414"/>
        <end position="424"/>
    </location>
</feature>